<gene>
    <name evidence="2" type="ORF">C7460_11529</name>
</gene>
<dbReference type="Gene3D" id="3.40.960.10">
    <property type="entry name" value="VSR Endonuclease"/>
    <property type="match status" value="1"/>
</dbReference>
<sequence>MLWRYLKGKQMKGYDFHRQKPLLNYIAEFYCAELSLVIELDGCSHTFEEVQEKDRIKEEELASVGVKVLRFEDKEVFTDIHNVLRTIEGYIEEYER</sequence>
<dbReference type="PANTHER" id="PTHR38590">
    <property type="entry name" value="BLL0828 PROTEIN"/>
    <property type="match status" value="1"/>
</dbReference>
<proteinExistence type="predicted"/>
<dbReference type="InterPro" id="IPR007569">
    <property type="entry name" value="DUF559"/>
</dbReference>
<accession>A0A3D9KZR6</accession>
<feature type="domain" description="DUF559" evidence="1">
    <location>
        <begin position="2"/>
        <end position="88"/>
    </location>
</feature>
<name>A0A3D9KZR6_MARFU</name>
<dbReference type="InterPro" id="IPR011335">
    <property type="entry name" value="Restrct_endonuc-II-like"/>
</dbReference>
<comment type="caution">
    <text evidence="2">The sequence shown here is derived from an EMBL/GenBank/DDBJ whole genome shotgun (WGS) entry which is preliminary data.</text>
</comment>
<evidence type="ECO:0000313" key="3">
    <source>
        <dbReference type="Proteomes" id="UP000256779"/>
    </source>
</evidence>
<dbReference type="SUPFAM" id="SSF52980">
    <property type="entry name" value="Restriction endonuclease-like"/>
    <property type="match status" value="1"/>
</dbReference>
<organism evidence="2 3">
    <name type="scientific">Marinoscillum furvescens DSM 4134</name>
    <dbReference type="NCBI Taxonomy" id="1122208"/>
    <lineage>
        <taxon>Bacteria</taxon>
        <taxon>Pseudomonadati</taxon>
        <taxon>Bacteroidota</taxon>
        <taxon>Cytophagia</taxon>
        <taxon>Cytophagales</taxon>
        <taxon>Reichenbachiellaceae</taxon>
        <taxon>Marinoscillum</taxon>
    </lineage>
</organism>
<evidence type="ECO:0000313" key="2">
    <source>
        <dbReference type="EMBL" id="RED96140.1"/>
    </source>
</evidence>
<dbReference type="Proteomes" id="UP000256779">
    <property type="component" value="Unassembled WGS sequence"/>
</dbReference>
<dbReference type="Pfam" id="PF04480">
    <property type="entry name" value="DUF559"/>
    <property type="match status" value="1"/>
</dbReference>
<keyword evidence="3" id="KW-1185">Reference proteome</keyword>
<dbReference type="AlphaFoldDB" id="A0A3D9KZR6"/>
<dbReference type="PANTHER" id="PTHR38590:SF1">
    <property type="entry name" value="BLL0828 PROTEIN"/>
    <property type="match status" value="1"/>
</dbReference>
<dbReference type="EMBL" id="QREG01000015">
    <property type="protein sequence ID" value="RED96140.1"/>
    <property type="molecule type" value="Genomic_DNA"/>
</dbReference>
<dbReference type="InterPro" id="IPR047216">
    <property type="entry name" value="Endonuclease_DUF559_bact"/>
</dbReference>
<protein>
    <submittedName>
        <fullName evidence="2">Uncharacterized protein DUF559</fullName>
    </submittedName>
</protein>
<evidence type="ECO:0000259" key="1">
    <source>
        <dbReference type="Pfam" id="PF04480"/>
    </source>
</evidence>
<reference evidence="2 3" key="1">
    <citation type="submission" date="2018-07" db="EMBL/GenBank/DDBJ databases">
        <title>Genomic Encyclopedia of Type Strains, Phase IV (KMG-IV): sequencing the most valuable type-strain genomes for metagenomic binning, comparative biology and taxonomic classification.</title>
        <authorList>
            <person name="Goeker M."/>
        </authorList>
    </citation>
    <scope>NUCLEOTIDE SEQUENCE [LARGE SCALE GENOMIC DNA]</scope>
    <source>
        <strain evidence="2 3">DSM 4134</strain>
    </source>
</reference>
<dbReference type="CDD" id="cd01038">
    <property type="entry name" value="Endonuclease_DUF559"/>
    <property type="match status" value="1"/>
</dbReference>